<evidence type="ECO:0000313" key="3">
    <source>
        <dbReference type="EMBL" id="KAK5529207.1"/>
    </source>
</evidence>
<feature type="signal peptide" evidence="2">
    <location>
        <begin position="1"/>
        <end position="31"/>
    </location>
</feature>
<feature type="non-terminal residue" evidence="3">
    <location>
        <position position="1"/>
    </location>
</feature>
<evidence type="ECO:0000256" key="2">
    <source>
        <dbReference type="SAM" id="SignalP"/>
    </source>
</evidence>
<dbReference type="PANTHER" id="PTHR37490:SF3">
    <property type="entry name" value="DUF3431 DOMAIN CONTAINING PROTEIN"/>
    <property type="match status" value="1"/>
</dbReference>
<feature type="region of interest" description="Disordered" evidence="1">
    <location>
        <begin position="32"/>
        <end position="51"/>
    </location>
</feature>
<keyword evidence="2" id="KW-0732">Signal</keyword>
<feature type="chain" id="PRO_5043967667" evidence="2">
    <location>
        <begin position="32"/>
        <end position="363"/>
    </location>
</feature>
<proteinExistence type="predicted"/>
<organism evidence="3 4">
    <name type="scientific">Vermiconidia calcicola</name>
    <dbReference type="NCBI Taxonomy" id="1690605"/>
    <lineage>
        <taxon>Eukaryota</taxon>
        <taxon>Fungi</taxon>
        <taxon>Dikarya</taxon>
        <taxon>Ascomycota</taxon>
        <taxon>Pezizomycotina</taxon>
        <taxon>Dothideomycetes</taxon>
        <taxon>Dothideomycetidae</taxon>
        <taxon>Mycosphaerellales</taxon>
        <taxon>Extremaceae</taxon>
        <taxon>Vermiconidia</taxon>
    </lineage>
</organism>
<name>A0AAV9PTE2_9PEZI</name>
<dbReference type="AlphaFoldDB" id="A0AAV9PTE2"/>
<evidence type="ECO:0000256" key="1">
    <source>
        <dbReference type="SAM" id="MobiDB-lite"/>
    </source>
</evidence>
<evidence type="ECO:0000313" key="4">
    <source>
        <dbReference type="Proteomes" id="UP001345827"/>
    </source>
</evidence>
<comment type="caution">
    <text evidence="3">The sequence shown here is derived from an EMBL/GenBank/DDBJ whole genome shotgun (WGS) entry which is preliminary data.</text>
</comment>
<dbReference type="Pfam" id="PF11913">
    <property type="entry name" value="DUF3431"/>
    <property type="match status" value="1"/>
</dbReference>
<keyword evidence="4" id="KW-1185">Reference proteome</keyword>
<dbReference type="Proteomes" id="UP001345827">
    <property type="component" value="Unassembled WGS sequence"/>
</dbReference>
<dbReference type="PANTHER" id="PTHR37490">
    <property type="entry name" value="EXPRESSED PROTEIN"/>
    <property type="match status" value="1"/>
</dbReference>
<dbReference type="EMBL" id="JAXLQG010000023">
    <property type="protein sequence ID" value="KAK5529207.1"/>
    <property type="molecule type" value="Genomic_DNA"/>
</dbReference>
<dbReference type="InterPro" id="IPR021838">
    <property type="entry name" value="DUF3431"/>
</dbReference>
<sequence>KRAPQRQIFPVAAILLLLLFTWWRFSPQTYSTEASQPRNEPFDPFSKSSRTQNNAYSQTMVVASITREDTSWILRELSDINHAIYIADDPTARLHPVANKGRESMAYLTYIIDHYHNLSDATIFTHSTQDAWHNNDLFDFDLSRMVRAVSNEHVHRVGFFNLRCHHESGCPDHIQLFAKDHHDKIEEGVFAEVWADLHGPDVPIPPVLAAACCSQFAVSRERLQSIPLARWEKYRQWLLDTPLTDEISGRIWEFTWHYILTGEPVVCPRVDHCYCDGYGICFEGEGELMSWLVMKEVEMLAKETQKEFKERGKDTGTIDYRLWQRIQRPALKWLYKASVRGMDPRTRAVLSGRGDEWRKGDGY</sequence>
<reference evidence="3 4" key="1">
    <citation type="submission" date="2023-06" db="EMBL/GenBank/DDBJ databases">
        <title>Black Yeasts Isolated from many extreme environments.</title>
        <authorList>
            <person name="Coleine C."/>
            <person name="Stajich J.E."/>
            <person name="Selbmann L."/>
        </authorList>
    </citation>
    <scope>NUCLEOTIDE SEQUENCE [LARGE SCALE GENOMIC DNA]</scope>
    <source>
        <strain evidence="3 4">CCFEE 5887</strain>
    </source>
</reference>
<gene>
    <name evidence="3" type="ORF">LTR25_009944</name>
</gene>
<protein>
    <submittedName>
        <fullName evidence="3">Uncharacterized protein</fullName>
    </submittedName>
</protein>
<accession>A0AAV9PTE2</accession>